<reference evidence="4" key="1">
    <citation type="submission" date="2021-01" db="EMBL/GenBank/DDBJ databases">
        <authorList>
            <person name="Corre E."/>
            <person name="Pelletier E."/>
            <person name="Niang G."/>
            <person name="Scheremetjew M."/>
            <person name="Finn R."/>
            <person name="Kale V."/>
            <person name="Holt S."/>
            <person name="Cochrane G."/>
            <person name="Meng A."/>
            <person name="Brown T."/>
            <person name="Cohen L."/>
        </authorList>
    </citation>
    <scope>NUCLEOTIDE SEQUENCE</scope>
    <source>
        <strain evidence="4">SAG 11-49</strain>
    </source>
</reference>
<dbReference type="InterPro" id="IPR036249">
    <property type="entry name" value="Thioredoxin-like_sf"/>
</dbReference>
<organism evidence="4">
    <name type="scientific">Chlamydomonas leiostraca</name>
    <dbReference type="NCBI Taxonomy" id="1034604"/>
    <lineage>
        <taxon>Eukaryota</taxon>
        <taxon>Viridiplantae</taxon>
        <taxon>Chlorophyta</taxon>
        <taxon>core chlorophytes</taxon>
        <taxon>Chlorophyceae</taxon>
        <taxon>CS clade</taxon>
        <taxon>Chlamydomonadales</taxon>
        <taxon>Chlamydomonadaceae</taxon>
        <taxon>Chlamydomonas</taxon>
    </lineage>
</organism>
<feature type="compositionally biased region" description="Low complexity" evidence="2">
    <location>
        <begin position="132"/>
        <end position="143"/>
    </location>
</feature>
<dbReference type="PROSITE" id="PS00194">
    <property type="entry name" value="THIOREDOXIN_1"/>
    <property type="match status" value="1"/>
</dbReference>
<dbReference type="Gene3D" id="3.40.30.10">
    <property type="entry name" value="Glutaredoxin"/>
    <property type="match status" value="1"/>
</dbReference>
<feature type="domain" description="Thioredoxin" evidence="3">
    <location>
        <begin position="4"/>
        <end position="129"/>
    </location>
</feature>
<evidence type="ECO:0000256" key="2">
    <source>
        <dbReference type="SAM" id="MobiDB-lite"/>
    </source>
</evidence>
<dbReference type="SUPFAM" id="SSF52833">
    <property type="entry name" value="Thioredoxin-like"/>
    <property type="match status" value="1"/>
</dbReference>
<protein>
    <recommendedName>
        <fullName evidence="3">Thioredoxin domain-containing protein</fullName>
    </recommendedName>
</protein>
<dbReference type="InterPro" id="IPR013766">
    <property type="entry name" value="Thioredoxin_domain"/>
</dbReference>
<dbReference type="PROSITE" id="PS51352">
    <property type="entry name" value="THIOREDOXIN_2"/>
    <property type="match status" value="1"/>
</dbReference>
<sequence>MPRVVHCKTAEEFQSHINAKGSFGEVKGAVVDFTASWCGPCKMIGPIFDAMSDNYPNVTFLKVDVDELSDVAGNAGVKAMPTFQTYLGGAKQGELVGADKGKLQGLVDGLVAAMGSAGGALGTGHKLGGSGSSASTSAAAAGGEDTPEARRARAAAAAEARFAAMKSG</sequence>
<dbReference type="FunFam" id="3.40.30.10:FF:000245">
    <property type="entry name" value="Thioredoxin"/>
    <property type="match status" value="1"/>
</dbReference>
<dbReference type="AlphaFoldDB" id="A0A7S0RH52"/>
<evidence type="ECO:0000259" key="3">
    <source>
        <dbReference type="PROSITE" id="PS51352"/>
    </source>
</evidence>
<dbReference type="Pfam" id="PF00085">
    <property type="entry name" value="Thioredoxin"/>
    <property type="match status" value="1"/>
</dbReference>
<dbReference type="PRINTS" id="PR00421">
    <property type="entry name" value="THIOREDOXIN"/>
</dbReference>
<dbReference type="EMBL" id="HBFB01014211">
    <property type="protein sequence ID" value="CAD8677443.1"/>
    <property type="molecule type" value="Transcribed_RNA"/>
</dbReference>
<gene>
    <name evidence="4" type="ORF">CLEI1391_LOCUS7983</name>
</gene>
<dbReference type="CDD" id="cd02947">
    <property type="entry name" value="TRX_family"/>
    <property type="match status" value="1"/>
</dbReference>
<dbReference type="InterPro" id="IPR017937">
    <property type="entry name" value="Thioredoxin_CS"/>
</dbReference>
<dbReference type="PANTHER" id="PTHR46115">
    <property type="entry name" value="THIOREDOXIN-LIKE PROTEIN 1"/>
    <property type="match status" value="1"/>
</dbReference>
<proteinExistence type="predicted"/>
<evidence type="ECO:0000256" key="1">
    <source>
        <dbReference type="ARBA" id="ARBA00023157"/>
    </source>
</evidence>
<keyword evidence="1" id="KW-1015">Disulfide bond</keyword>
<evidence type="ECO:0000313" key="4">
    <source>
        <dbReference type="EMBL" id="CAD8677443.1"/>
    </source>
</evidence>
<name>A0A7S0RH52_9CHLO</name>
<accession>A0A7S0RH52</accession>
<feature type="region of interest" description="Disordered" evidence="2">
    <location>
        <begin position="129"/>
        <end position="155"/>
    </location>
</feature>